<dbReference type="AlphaFoldDB" id="F8ALN4"/>
<accession>F8ALN4</accession>
<organism evidence="2 3">
    <name type="scientific">Methanothermococcus okinawensis (strain DSM 14208 / JCM 11175 / IH1)</name>
    <dbReference type="NCBI Taxonomy" id="647113"/>
    <lineage>
        <taxon>Archaea</taxon>
        <taxon>Methanobacteriati</taxon>
        <taxon>Methanobacteriota</taxon>
        <taxon>Methanomada group</taxon>
        <taxon>Methanococci</taxon>
        <taxon>Methanococcales</taxon>
        <taxon>Methanococcaceae</taxon>
        <taxon>Methanothermococcus</taxon>
    </lineage>
</organism>
<name>F8ALN4_METOI</name>
<dbReference type="HOGENOM" id="CLU_732836_0_0_2"/>
<dbReference type="STRING" id="647113.Metok_0602"/>
<dbReference type="Proteomes" id="UP000009296">
    <property type="component" value="Chromosome"/>
</dbReference>
<protein>
    <recommendedName>
        <fullName evidence="4">Protein G-related albumin-binding (GA) module domain-containing protein</fullName>
    </recommendedName>
</protein>
<evidence type="ECO:0008006" key="4">
    <source>
        <dbReference type="Google" id="ProtNLM"/>
    </source>
</evidence>
<keyword evidence="1" id="KW-0472">Membrane</keyword>
<keyword evidence="3" id="KW-1185">Reference proteome</keyword>
<proteinExistence type="predicted"/>
<keyword evidence="1" id="KW-1133">Transmembrane helix</keyword>
<evidence type="ECO:0000313" key="2">
    <source>
        <dbReference type="EMBL" id="AEH06582.1"/>
    </source>
</evidence>
<keyword evidence="1" id="KW-0812">Transmembrane</keyword>
<dbReference type="Pfam" id="PF04415">
    <property type="entry name" value="DUF515"/>
    <property type="match status" value="1"/>
</dbReference>
<gene>
    <name evidence="2" type="ordered locus">Metok_0602</name>
</gene>
<dbReference type="RefSeq" id="WP_013866768.1">
    <property type="nucleotide sequence ID" value="NC_015636.1"/>
</dbReference>
<feature type="transmembrane region" description="Helical" evidence="1">
    <location>
        <begin position="27"/>
        <end position="48"/>
    </location>
</feature>
<dbReference type="InterPro" id="IPR007509">
    <property type="entry name" value="DUF515"/>
</dbReference>
<sequence>MVNEDFGNKLKKLKSKTKRSSGDKSKYIKYVALFIIIAGISFVAYNMYNANHSKQIQKEKAFENSKNMAINNINQIFSKYPNDPNKVIYISQIQNSNTHEELSKILISAKNYVDFKNYKEEMINSIKTTYGKYYDGSFYAKSLVSQIESANSRSEVDKILRNSNIEENAREYYLKGITSELTVGNYFSVKIGNREYLMSRAEILEHVKKLSLSELKGIKIIPVSFDKITIVVSAMQCGKIPYEGDKILIYDKSNASKNPIEGVVNASYVVLKDISYSETKSVSSSLNDNGDSASASSSSSISYSLNNLPGVLYATAANKLDYNKINEKFGRYGEKLNKIQSDTQIFDGNVKYLLILSIPSDSVSKIISMKSSNAYIVKAG</sequence>
<reference evidence="2" key="1">
    <citation type="submission" date="2011-05" db="EMBL/GenBank/DDBJ databases">
        <title>Complete sequence of chromosome of Methanothermococcus okinawensis IH1.</title>
        <authorList>
            <consortium name="US DOE Joint Genome Institute"/>
            <person name="Lucas S."/>
            <person name="Han J."/>
            <person name="Lapidus A."/>
            <person name="Cheng J.-F."/>
            <person name="Goodwin L."/>
            <person name="Pitluck S."/>
            <person name="Peters L."/>
            <person name="Mikhailova N."/>
            <person name="Held B."/>
            <person name="Han C."/>
            <person name="Tapia R."/>
            <person name="Land M."/>
            <person name="Hauser L."/>
            <person name="Kyrpides N."/>
            <person name="Ivanova N."/>
            <person name="Pagani I."/>
            <person name="Sieprawska-Lupa M."/>
            <person name="Takai K."/>
            <person name="Miyazaki J."/>
            <person name="Whitman W."/>
            <person name="Woyke T."/>
        </authorList>
    </citation>
    <scope>NUCLEOTIDE SEQUENCE</scope>
    <source>
        <strain evidence="2">IH1</strain>
    </source>
</reference>
<evidence type="ECO:0000313" key="3">
    <source>
        <dbReference type="Proteomes" id="UP000009296"/>
    </source>
</evidence>
<dbReference type="KEGG" id="mok:Metok_0602"/>
<dbReference type="OrthoDB" id="65991at2157"/>
<evidence type="ECO:0000256" key="1">
    <source>
        <dbReference type="SAM" id="Phobius"/>
    </source>
</evidence>
<dbReference type="eggNOG" id="arCOG03421">
    <property type="taxonomic scope" value="Archaea"/>
</dbReference>
<dbReference type="GeneID" id="10772738"/>
<dbReference type="EMBL" id="CP002792">
    <property type="protein sequence ID" value="AEH06582.1"/>
    <property type="molecule type" value="Genomic_DNA"/>
</dbReference>